<keyword evidence="6" id="KW-0378">Hydrolase</keyword>
<accession>A0A8R2A8Z0</accession>
<name>A0A8R2A8Z0_ACYPI</name>
<organism evidence="9 10">
    <name type="scientific">Acyrthosiphon pisum</name>
    <name type="common">Pea aphid</name>
    <dbReference type="NCBI Taxonomy" id="7029"/>
    <lineage>
        <taxon>Eukaryota</taxon>
        <taxon>Metazoa</taxon>
        <taxon>Ecdysozoa</taxon>
        <taxon>Arthropoda</taxon>
        <taxon>Hexapoda</taxon>
        <taxon>Insecta</taxon>
        <taxon>Pterygota</taxon>
        <taxon>Neoptera</taxon>
        <taxon>Paraneoptera</taxon>
        <taxon>Hemiptera</taxon>
        <taxon>Sternorrhyncha</taxon>
        <taxon>Aphidomorpha</taxon>
        <taxon>Aphidoidea</taxon>
        <taxon>Aphididae</taxon>
        <taxon>Macrosiphini</taxon>
        <taxon>Acyrthosiphon</taxon>
    </lineage>
</organism>
<reference evidence="9" key="2">
    <citation type="submission" date="2022-06" db="UniProtKB">
        <authorList>
            <consortium name="EnsemblMetazoa"/>
        </authorList>
    </citation>
    <scope>IDENTIFICATION</scope>
</reference>
<feature type="domain" description="DDE Tnp4" evidence="8">
    <location>
        <begin position="184"/>
        <end position="351"/>
    </location>
</feature>
<evidence type="ECO:0000256" key="7">
    <source>
        <dbReference type="ARBA" id="ARBA00023242"/>
    </source>
</evidence>
<protein>
    <recommendedName>
        <fullName evidence="8">DDE Tnp4 domain-containing protein</fullName>
    </recommendedName>
</protein>
<keyword evidence="5" id="KW-0479">Metal-binding</keyword>
<dbReference type="RefSeq" id="XP_003243166.1">
    <property type="nucleotide sequence ID" value="XM_003243118.3"/>
</dbReference>
<dbReference type="GO" id="GO:0005634">
    <property type="term" value="C:nucleus"/>
    <property type="evidence" value="ECO:0007669"/>
    <property type="project" value="UniProtKB-SubCell"/>
</dbReference>
<dbReference type="PANTHER" id="PTHR22930:SF269">
    <property type="entry name" value="NUCLEASE HARBI1-LIKE PROTEIN"/>
    <property type="match status" value="1"/>
</dbReference>
<evidence type="ECO:0000256" key="1">
    <source>
        <dbReference type="ARBA" id="ARBA00001968"/>
    </source>
</evidence>
<dbReference type="GeneID" id="100573919"/>
<dbReference type="GO" id="GO:0046872">
    <property type="term" value="F:metal ion binding"/>
    <property type="evidence" value="ECO:0007669"/>
    <property type="project" value="UniProtKB-KW"/>
</dbReference>
<dbReference type="InterPro" id="IPR045249">
    <property type="entry name" value="HARBI1-like"/>
</dbReference>
<keyword evidence="7" id="KW-0539">Nucleus</keyword>
<dbReference type="Pfam" id="PF13359">
    <property type="entry name" value="DDE_Tnp_4"/>
    <property type="match status" value="1"/>
</dbReference>
<sequence>MENEDIQWYNYVNQVHHRKVLLVYLATLHKKNKNDRSKPRWHVKPFLKERRVHGHWHCLTSELQLTNSELYQNFLRMSASTFEELVCLVGPKIMRFPSRPDILSVGEVLTATLRYLASGESMMSIMYSFRIGKATVSKLIFQCCEVLWDTLNTKVLIVPDTKKWAQLGVEFENKWQVPNCIGSIDGKHIVHQAFANSGSENYNYKGSHSIILLAMCDASYNFTIVDIGADGRCSDGGVFSNSEMGKGFMANNLNFPTAKDIDSNSGPIPYYALGDEAFPLLTNLMRPYPGRGKRKLPLNESIFNYRLSRGRRTIENTFGIMASKWRVFRKPIIARRNTVEAITKAAVVLHNFIKMSENNAGVRYYSGPLDIEPDEDNRWATLEMGALRPVNQLGTNTYSANAKIIRNKLKDHFSGEGAVAFQYERLVK</sequence>
<evidence type="ECO:0000313" key="9">
    <source>
        <dbReference type="EnsemblMetazoa" id="XP_003243166.1"/>
    </source>
</evidence>
<comment type="subcellular location">
    <subcellularLocation>
        <location evidence="2">Nucleus</location>
    </subcellularLocation>
</comment>
<evidence type="ECO:0000256" key="5">
    <source>
        <dbReference type="ARBA" id="ARBA00022723"/>
    </source>
</evidence>
<dbReference type="InterPro" id="IPR027806">
    <property type="entry name" value="HARBI1_dom"/>
</dbReference>
<dbReference type="PANTHER" id="PTHR22930">
    <property type="match status" value="1"/>
</dbReference>
<dbReference type="EnsemblMetazoa" id="XM_003243118.4">
    <property type="protein sequence ID" value="XP_003243166.1"/>
    <property type="gene ID" value="LOC100573919"/>
</dbReference>
<comment type="cofactor">
    <cofactor evidence="1">
        <name>a divalent metal cation</name>
        <dbReference type="ChEBI" id="CHEBI:60240"/>
    </cofactor>
</comment>
<dbReference type="AlphaFoldDB" id="A0A8R2A8Z0"/>
<evidence type="ECO:0000256" key="4">
    <source>
        <dbReference type="ARBA" id="ARBA00022722"/>
    </source>
</evidence>
<evidence type="ECO:0000256" key="3">
    <source>
        <dbReference type="ARBA" id="ARBA00006958"/>
    </source>
</evidence>
<keyword evidence="10" id="KW-1185">Reference proteome</keyword>
<keyword evidence="4" id="KW-0540">Nuclease</keyword>
<dbReference type="GO" id="GO:0004518">
    <property type="term" value="F:nuclease activity"/>
    <property type="evidence" value="ECO:0007669"/>
    <property type="project" value="UniProtKB-KW"/>
</dbReference>
<comment type="similarity">
    <text evidence="3">Belongs to the HARBI1 family.</text>
</comment>
<evidence type="ECO:0000313" key="10">
    <source>
        <dbReference type="Proteomes" id="UP000007819"/>
    </source>
</evidence>
<dbReference type="Proteomes" id="UP000007819">
    <property type="component" value="Chromosome A2"/>
</dbReference>
<dbReference type="GO" id="GO:0016787">
    <property type="term" value="F:hydrolase activity"/>
    <property type="evidence" value="ECO:0007669"/>
    <property type="project" value="UniProtKB-KW"/>
</dbReference>
<evidence type="ECO:0000259" key="8">
    <source>
        <dbReference type="Pfam" id="PF13359"/>
    </source>
</evidence>
<dbReference type="OrthoDB" id="6590480at2759"/>
<reference evidence="10" key="1">
    <citation type="submission" date="2010-06" db="EMBL/GenBank/DDBJ databases">
        <authorList>
            <person name="Jiang H."/>
            <person name="Abraham K."/>
            <person name="Ali S."/>
            <person name="Alsbrooks S.L."/>
            <person name="Anim B.N."/>
            <person name="Anosike U.S."/>
            <person name="Attaway T."/>
            <person name="Bandaranaike D.P."/>
            <person name="Battles P.K."/>
            <person name="Bell S.N."/>
            <person name="Bell A.V."/>
            <person name="Beltran B."/>
            <person name="Bickham C."/>
            <person name="Bustamante Y."/>
            <person name="Caleb T."/>
            <person name="Canada A."/>
            <person name="Cardenas V."/>
            <person name="Carter K."/>
            <person name="Chacko J."/>
            <person name="Chandrabose M.N."/>
            <person name="Chavez D."/>
            <person name="Chavez A."/>
            <person name="Chen L."/>
            <person name="Chu H.-S."/>
            <person name="Claassen K.J."/>
            <person name="Cockrell R."/>
            <person name="Collins M."/>
            <person name="Cooper J.A."/>
            <person name="Cree A."/>
            <person name="Curry S.M."/>
            <person name="Da Y."/>
            <person name="Dao M.D."/>
            <person name="Das B."/>
            <person name="Davila M.-L."/>
            <person name="Davy-Carroll L."/>
            <person name="Denson S."/>
            <person name="Dinh H."/>
            <person name="Ebong V.E."/>
            <person name="Edwards J.R."/>
            <person name="Egan A."/>
            <person name="El-Daye J."/>
            <person name="Escobedo L."/>
            <person name="Fernandez S."/>
            <person name="Fernando P.R."/>
            <person name="Flagg N."/>
            <person name="Forbes L.D."/>
            <person name="Fowler R.G."/>
            <person name="Fu Q."/>
            <person name="Gabisi R.A."/>
            <person name="Ganer J."/>
            <person name="Garbino Pronczuk A."/>
            <person name="Garcia R.M."/>
            <person name="Garner T."/>
            <person name="Garrett T.E."/>
            <person name="Gonzalez D.A."/>
            <person name="Hamid H."/>
            <person name="Hawkins E.S."/>
            <person name="Hirani K."/>
            <person name="Hogues M.E."/>
            <person name="Hollins B."/>
            <person name="Hsiao C.-H."/>
            <person name="Jabil R."/>
            <person name="James M.L."/>
            <person name="Jhangiani S.N."/>
            <person name="Johnson B."/>
            <person name="Johnson Q."/>
            <person name="Joshi V."/>
            <person name="Kalu J.B."/>
            <person name="Kam C."/>
            <person name="Kashfia A."/>
            <person name="Keebler J."/>
            <person name="Kisamo H."/>
            <person name="Kovar C.L."/>
            <person name="Lago L.A."/>
            <person name="Lai C.-Y."/>
            <person name="Laidlaw J."/>
            <person name="Lara F."/>
            <person name="Le T.-K."/>
            <person name="Lee S.L."/>
            <person name="Legall F.H."/>
            <person name="Lemon S.J."/>
            <person name="Lewis L.R."/>
            <person name="Li B."/>
            <person name="Liu Y."/>
            <person name="Liu Y.-S."/>
            <person name="Lopez J."/>
            <person name="Lozado R.J."/>
            <person name="Lu J."/>
            <person name="Madu R.C."/>
            <person name="Maheshwari M."/>
            <person name="Maheshwari R."/>
            <person name="Malloy K."/>
            <person name="Martinez E."/>
            <person name="Mathew T."/>
            <person name="Mercado I.C."/>
            <person name="Mercado C."/>
            <person name="Meyer B."/>
            <person name="Montgomery K."/>
            <person name="Morgan M.B."/>
            <person name="Munidasa M."/>
            <person name="Nazareth L.V."/>
            <person name="Nelson J."/>
            <person name="Ng B.M."/>
            <person name="Nguyen N.B."/>
            <person name="Nguyen P.Q."/>
            <person name="Nguyen T."/>
            <person name="Obregon M."/>
            <person name="Okwuonu G.O."/>
            <person name="Onwere C.G."/>
            <person name="Orozco G."/>
            <person name="Parra A."/>
            <person name="Patel S."/>
            <person name="Patil S."/>
            <person name="Perez A."/>
            <person name="Perez Y."/>
            <person name="Pham C."/>
            <person name="Primus E.L."/>
            <person name="Pu L.-L."/>
            <person name="Puazo M."/>
            <person name="Qin X."/>
            <person name="Quiroz J.B."/>
            <person name="Reese J."/>
            <person name="Richards S."/>
            <person name="Rives C.M."/>
            <person name="Robberts R."/>
            <person name="Ruiz S.J."/>
            <person name="Ruiz M.J."/>
            <person name="Santibanez J."/>
            <person name="Schneider B.W."/>
            <person name="Sisson I."/>
            <person name="Smith M."/>
            <person name="Sodergren E."/>
            <person name="Song X.-Z."/>
            <person name="Song B.B."/>
            <person name="Summersgill H."/>
            <person name="Thelus R."/>
            <person name="Thornton R.D."/>
            <person name="Trejos Z.Y."/>
            <person name="Usmani K."/>
            <person name="Vattathil S."/>
            <person name="Villasana D."/>
            <person name="Walker D.L."/>
            <person name="Wang S."/>
            <person name="Wang K."/>
            <person name="White C.S."/>
            <person name="Williams A.C."/>
            <person name="Williamson J."/>
            <person name="Wilson K."/>
            <person name="Woghiren I.O."/>
            <person name="Woodworth J.R."/>
            <person name="Worley K.C."/>
            <person name="Wright R.A."/>
            <person name="Wu W."/>
            <person name="Young L."/>
            <person name="Zhang L."/>
            <person name="Zhang J."/>
            <person name="Zhu Y."/>
            <person name="Muzny D.M."/>
            <person name="Weinstock G."/>
            <person name="Gibbs R.A."/>
        </authorList>
    </citation>
    <scope>NUCLEOTIDE SEQUENCE [LARGE SCALE GENOMIC DNA]</scope>
    <source>
        <strain evidence="10">LSR1</strain>
    </source>
</reference>
<evidence type="ECO:0000256" key="6">
    <source>
        <dbReference type="ARBA" id="ARBA00022801"/>
    </source>
</evidence>
<dbReference type="KEGG" id="api:100573919"/>
<evidence type="ECO:0000256" key="2">
    <source>
        <dbReference type="ARBA" id="ARBA00004123"/>
    </source>
</evidence>
<proteinExistence type="inferred from homology"/>